<proteinExistence type="predicted"/>
<evidence type="ECO:0000313" key="2">
    <source>
        <dbReference type="Proteomes" id="UP000006882"/>
    </source>
</evidence>
<sequence length="87" mass="9545">MRVGVIKGSRSKGRAQMTKGVAFAEGPSTFTRVLPLRSLPLSAFHRTFVTSIICTRPDLATVLTLSLFLCLPPHRTRVAEEGLFPSF</sequence>
<dbReference type="AlphaFoldDB" id="A0A251PJH8"/>
<protein>
    <submittedName>
        <fullName evidence="1">Uncharacterized protein</fullName>
    </submittedName>
</protein>
<evidence type="ECO:0000313" key="1">
    <source>
        <dbReference type="EMBL" id="ONI10565.1"/>
    </source>
</evidence>
<keyword evidence="2" id="KW-1185">Reference proteome</keyword>
<reference evidence="1 2" key="1">
    <citation type="journal article" date="2013" name="Nat. Genet.">
        <title>The high-quality draft genome of peach (Prunus persica) identifies unique patterns of genetic diversity, domestication and genome evolution.</title>
        <authorList>
            <consortium name="International Peach Genome Initiative"/>
            <person name="Verde I."/>
            <person name="Abbott A.G."/>
            <person name="Scalabrin S."/>
            <person name="Jung S."/>
            <person name="Shu S."/>
            <person name="Marroni F."/>
            <person name="Zhebentyayeva T."/>
            <person name="Dettori M.T."/>
            <person name="Grimwood J."/>
            <person name="Cattonaro F."/>
            <person name="Zuccolo A."/>
            <person name="Rossini L."/>
            <person name="Jenkins J."/>
            <person name="Vendramin E."/>
            <person name="Meisel L.A."/>
            <person name="Decroocq V."/>
            <person name="Sosinski B."/>
            <person name="Prochnik S."/>
            <person name="Mitros T."/>
            <person name="Policriti A."/>
            <person name="Cipriani G."/>
            <person name="Dondini L."/>
            <person name="Ficklin S."/>
            <person name="Goodstein D.M."/>
            <person name="Xuan P."/>
            <person name="Del Fabbro C."/>
            <person name="Aramini V."/>
            <person name="Copetti D."/>
            <person name="Gonzalez S."/>
            <person name="Horner D.S."/>
            <person name="Falchi R."/>
            <person name="Lucas S."/>
            <person name="Mica E."/>
            <person name="Maldonado J."/>
            <person name="Lazzari B."/>
            <person name="Bielenberg D."/>
            <person name="Pirona R."/>
            <person name="Miculan M."/>
            <person name="Barakat A."/>
            <person name="Testolin R."/>
            <person name="Stella A."/>
            <person name="Tartarini S."/>
            <person name="Tonutti P."/>
            <person name="Arus P."/>
            <person name="Orellana A."/>
            <person name="Wells C."/>
            <person name="Main D."/>
            <person name="Vizzotto G."/>
            <person name="Silva H."/>
            <person name="Salamini F."/>
            <person name="Schmutz J."/>
            <person name="Morgante M."/>
            <person name="Rokhsar D.S."/>
        </authorList>
    </citation>
    <scope>NUCLEOTIDE SEQUENCE [LARGE SCALE GENOMIC DNA]</scope>
    <source>
        <strain evidence="2">cv. Nemared</strain>
    </source>
</reference>
<accession>A0A251PJH8</accession>
<name>A0A251PJH8_PRUPE</name>
<dbReference type="Gramene" id="ONI10565">
    <property type="protein sequence ID" value="ONI10565"/>
    <property type="gene ID" value="PRUPE_4G053900"/>
</dbReference>
<organism evidence="1 2">
    <name type="scientific">Prunus persica</name>
    <name type="common">Peach</name>
    <name type="synonym">Amygdalus persica</name>
    <dbReference type="NCBI Taxonomy" id="3760"/>
    <lineage>
        <taxon>Eukaryota</taxon>
        <taxon>Viridiplantae</taxon>
        <taxon>Streptophyta</taxon>
        <taxon>Embryophyta</taxon>
        <taxon>Tracheophyta</taxon>
        <taxon>Spermatophyta</taxon>
        <taxon>Magnoliopsida</taxon>
        <taxon>eudicotyledons</taxon>
        <taxon>Gunneridae</taxon>
        <taxon>Pentapetalae</taxon>
        <taxon>rosids</taxon>
        <taxon>fabids</taxon>
        <taxon>Rosales</taxon>
        <taxon>Rosaceae</taxon>
        <taxon>Amygdaloideae</taxon>
        <taxon>Amygdaleae</taxon>
        <taxon>Prunus</taxon>
    </lineage>
</organism>
<dbReference type="EMBL" id="CM007654">
    <property type="protein sequence ID" value="ONI10565.1"/>
    <property type="molecule type" value="Genomic_DNA"/>
</dbReference>
<dbReference type="Proteomes" id="UP000006882">
    <property type="component" value="Chromosome G4"/>
</dbReference>
<gene>
    <name evidence="1" type="ORF">PRUPE_4G053900</name>
</gene>